<comment type="caution">
    <text evidence="2">The sequence shown here is derived from an EMBL/GenBank/DDBJ whole genome shotgun (WGS) entry which is preliminary data.</text>
</comment>
<proteinExistence type="predicted"/>
<dbReference type="Pfam" id="PF00535">
    <property type="entry name" value="Glycos_transf_2"/>
    <property type="match status" value="1"/>
</dbReference>
<organism evidence="2 3">
    <name type="scientific">Malaciobacter marinus</name>
    <dbReference type="NCBI Taxonomy" id="505249"/>
    <lineage>
        <taxon>Bacteria</taxon>
        <taxon>Pseudomonadati</taxon>
        <taxon>Campylobacterota</taxon>
        <taxon>Epsilonproteobacteria</taxon>
        <taxon>Campylobacterales</taxon>
        <taxon>Arcobacteraceae</taxon>
        <taxon>Malaciobacter</taxon>
    </lineage>
</organism>
<reference evidence="2 3" key="1">
    <citation type="submission" date="2018-02" db="EMBL/GenBank/DDBJ databases">
        <title>Subsurface microbial communities from deep shales in Ohio and West Virginia, USA.</title>
        <authorList>
            <person name="Wrighton K."/>
        </authorList>
    </citation>
    <scope>NUCLEOTIDE SEQUENCE [LARGE SCALE GENOMIC DNA]</scope>
    <source>
        <strain evidence="2 3">MARC-MIP3H16</strain>
    </source>
</reference>
<evidence type="ECO:0000313" key="3">
    <source>
        <dbReference type="Proteomes" id="UP000239861"/>
    </source>
</evidence>
<dbReference type="EMBL" id="PTIW01000033">
    <property type="protein sequence ID" value="PPK59164.1"/>
    <property type="molecule type" value="Genomic_DNA"/>
</dbReference>
<dbReference type="SUPFAM" id="SSF53448">
    <property type="entry name" value="Nucleotide-diphospho-sugar transferases"/>
    <property type="match status" value="1"/>
</dbReference>
<dbReference type="Proteomes" id="UP000239861">
    <property type="component" value="Unassembled WGS sequence"/>
</dbReference>
<dbReference type="GO" id="GO:0016758">
    <property type="term" value="F:hexosyltransferase activity"/>
    <property type="evidence" value="ECO:0007669"/>
    <property type="project" value="UniProtKB-ARBA"/>
</dbReference>
<evidence type="ECO:0000259" key="1">
    <source>
        <dbReference type="Pfam" id="PF00535"/>
    </source>
</evidence>
<dbReference type="AlphaFoldDB" id="A0AB36ZV70"/>
<feature type="domain" description="Glycosyltransferase 2-like" evidence="1">
    <location>
        <begin position="9"/>
        <end position="161"/>
    </location>
</feature>
<evidence type="ECO:0000313" key="2">
    <source>
        <dbReference type="EMBL" id="PPK59164.1"/>
    </source>
</evidence>
<protein>
    <submittedName>
        <fullName evidence="2">Glycosyl transferase family 2</fullName>
    </submittedName>
</protein>
<accession>A0AB36ZV70</accession>
<dbReference type="InterPro" id="IPR029044">
    <property type="entry name" value="Nucleotide-diphossugar_trans"/>
</dbReference>
<dbReference type="Gene3D" id="3.90.550.10">
    <property type="entry name" value="Spore Coat Polysaccharide Biosynthesis Protein SpsA, Chain A"/>
    <property type="match status" value="1"/>
</dbReference>
<dbReference type="PANTHER" id="PTHR22916:SF3">
    <property type="entry name" value="UDP-GLCNAC:BETAGAL BETA-1,3-N-ACETYLGLUCOSAMINYLTRANSFERASE-LIKE PROTEIN 1"/>
    <property type="match status" value="1"/>
</dbReference>
<sequence>MNGKNLFFSIVIPLYNKNYSIQRCIDSVLNQSYTNFEIIVVNDGSKDSSLEIIKEYERIVLISRENKGLIASLNEGIEKARGKYIARMDADDISLSNRFEEQLKIMENDKEIVVCGSWINVFGENRKEKISKYFQYDKQIKANLIMSCCFAHPSVMMRRDAFLDNNIWYDENFKNAEDYHLWTQLARVGKFYNIPKVLLNYRFLETSITRVVEKEVEKRYQVVKNIFQEALNILDTNLSEDEKKLHFIISDNMRTNANKVLLSDLKNYFKKIVKANDKLKKVDSGSLRRVLGRRWLYNFIFHKEFNAIFSSYFWFGVLSVIRK</sequence>
<dbReference type="InterPro" id="IPR001173">
    <property type="entry name" value="Glyco_trans_2-like"/>
</dbReference>
<gene>
    <name evidence="2" type="ORF">B0F89_1334</name>
</gene>
<dbReference type="PANTHER" id="PTHR22916">
    <property type="entry name" value="GLYCOSYLTRANSFERASE"/>
    <property type="match status" value="1"/>
</dbReference>
<dbReference type="RefSeq" id="WP_104412690.1">
    <property type="nucleotide sequence ID" value="NZ_PTIW01000033.1"/>
</dbReference>
<keyword evidence="2" id="KW-0808">Transferase</keyword>
<name>A0AB36ZV70_9BACT</name>